<organism evidence="6 7">
    <name type="scientific">Brachybacterium kimchii</name>
    <dbReference type="NCBI Taxonomy" id="2942909"/>
    <lineage>
        <taxon>Bacteria</taxon>
        <taxon>Bacillati</taxon>
        <taxon>Actinomycetota</taxon>
        <taxon>Actinomycetes</taxon>
        <taxon>Micrococcales</taxon>
        <taxon>Dermabacteraceae</taxon>
        <taxon>Brachybacterium</taxon>
    </lineage>
</organism>
<dbReference type="Proteomes" id="UP001055868">
    <property type="component" value="Chromosome"/>
</dbReference>
<dbReference type="PANTHER" id="PTHR44688">
    <property type="entry name" value="DNA-BINDING TRANSCRIPTIONAL ACTIVATOR DEVR_DOSR"/>
    <property type="match status" value="1"/>
</dbReference>
<evidence type="ECO:0000313" key="7">
    <source>
        <dbReference type="Proteomes" id="UP001055868"/>
    </source>
</evidence>
<name>A0ABY4N1Q0_9MICO</name>
<accession>A0ABY4N1Q0</accession>
<dbReference type="Pfam" id="PF00196">
    <property type="entry name" value="GerE"/>
    <property type="match status" value="1"/>
</dbReference>
<dbReference type="RefSeq" id="WP_249477563.1">
    <property type="nucleotide sequence ID" value="NZ_CP097218.1"/>
</dbReference>
<dbReference type="PRINTS" id="PR00038">
    <property type="entry name" value="HTHLUXR"/>
</dbReference>
<evidence type="ECO:0000256" key="3">
    <source>
        <dbReference type="ARBA" id="ARBA00023163"/>
    </source>
</evidence>
<dbReference type="PANTHER" id="PTHR44688:SF16">
    <property type="entry name" value="DNA-BINDING TRANSCRIPTIONAL ACTIVATOR DEVR_DOSR"/>
    <property type="match status" value="1"/>
</dbReference>
<proteinExistence type="predicted"/>
<keyword evidence="7" id="KW-1185">Reference proteome</keyword>
<evidence type="ECO:0000256" key="4">
    <source>
        <dbReference type="SAM" id="MobiDB-lite"/>
    </source>
</evidence>
<dbReference type="InterPro" id="IPR011990">
    <property type="entry name" value="TPR-like_helical_dom_sf"/>
</dbReference>
<dbReference type="InterPro" id="IPR000792">
    <property type="entry name" value="Tscrpt_reg_LuxR_C"/>
</dbReference>
<dbReference type="InterPro" id="IPR036388">
    <property type="entry name" value="WH-like_DNA-bd_sf"/>
</dbReference>
<sequence length="905" mass="96610">MVFVARPDELAQLQRDLSDPAGRMLTVAGPLGSGKSFLLDALRGSLSLPSTIVRAGSAPVDWPLGGLSSVLAALDGLLGTETLPVLDAHDPADLPSLARGIAAEIERRSVSEFLVIVDDAELLDEPSRTVLEVVTLRCAPHGMRCALAVRPGAHGPDSGRRQAIDLLDLDLETMRRLAESFAPEDADPAVLLLLATAAGGNPLALEGLVDAALPEALDGTSPLQVPLPADARFEEAHRALLSTLDEQQMLLVQMLSSAPATPETVLLTCGDPGASAVALDDLLGSGLVTRTGRLVRLRSLSLRSSVYWGQSAHARQSLHEKLAATAVGDAPEWRQWHLSFVDPEHAQPGVLLEGARALVDAADPRPALHLVERALSLPSGEDSEIARRLCELVESLLAHGEIELAERYLSFARERFAGSGMPAPLVRSALLFAHVRGEALPVHLLRHSITDRAAGTEAERVDLVAMGALLLLHRWELRAAQELIGLAQDSGERSTPLLAATARLTGLYRRVLHGEGAPADACDQEMIADLGRPGDQGLVRTVLAQALSIAESYAEARDVVDPSGRGGTSSPAPRSLSRALDLTEIELRAGLPARARESFRTLAPFSSSARMMQPLVLRAQAVLLLSSGDVEEAETILSRLQRRLAPGGNPRLESEVTVLMARAARMSGNLESAAQHFARARVQSAHFHAPHLLRFHEHYIQTLVELGRREEAAAVLEELTALSHESPSPWARLAIANSRALLSIGESPDGEIQDVIETGPDTGHELQRGQFLLAYSQRLEELGRRTDSRSARDAGLLAIDKTGQTVADLAPAPVPRATGSADPLARLGEKERAVAELVGRGMRNKAIASELFVSVRTVELRLTRIYRTLGIRSRAQLVQILQATGVRGRHGASTPGARAGAGSTI</sequence>
<keyword evidence="1" id="KW-0805">Transcription regulation</keyword>
<evidence type="ECO:0000256" key="2">
    <source>
        <dbReference type="ARBA" id="ARBA00023125"/>
    </source>
</evidence>
<keyword evidence="3" id="KW-0804">Transcription</keyword>
<evidence type="ECO:0000256" key="1">
    <source>
        <dbReference type="ARBA" id="ARBA00023015"/>
    </source>
</evidence>
<evidence type="ECO:0000313" key="6">
    <source>
        <dbReference type="EMBL" id="UQN28469.1"/>
    </source>
</evidence>
<dbReference type="InterPro" id="IPR016032">
    <property type="entry name" value="Sig_transdc_resp-reg_C-effctor"/>
</dbReference>
<dbReference type="SUPFAM" id="SSF48452">
    <property type="entry name" value="TPR-like"/>
    <property type="match status" value="1"/>
</dbReference>
<dbReference type="Gene3D" id="1.25.40.10">
    <property type="entry name" value="Tetratricopeptide repeat domain"/>
    <property type="match status" value="1"/>
</dbReference>
<dbReference type="EMBL" id="CP097218">
    <property type="protein sequence ID" value="UQN28469.1"/>
    <property type="molecule type" value="Genomic_DNA"/>
</dbReference>
<feature type="domain" description="HTH luxR-type" evidence="5">
    <location>
        <begin position="820"/>
        <end position="885"/>
    </location>
</feature>
<dbReference type="PROSITE" id="PS50043">
    <property type="entry name" value="HTH_LUXR_2"/>
    <property type="match status" value="1"/>
</dbReference>
<dbReference type="SMART" id="SM00421">
    <property type="entry name" value="HTH_LUXR"/>
    <property type="match status" value="1"/>
</dbReference>
<keyword evidence="2" id="KW-0238">DNA-binding</keyword>
<dbReference type="InterPro" id="IPR027417">
    <property type="entry name" value="P-loop_NTPase"/>
</dbReference>
<dbReference type="Gene3D" id="1.10.10.10">
    <property type="entry name" value="Winged helix-like DNA-binding domain superfamily/Winged helix DNA-binding domain"/>
    <property type="match status" value="1"/>
</dbReference>
<gene>
    <name evidence="6" type="ORF">M4486_12570</name>
</gene>
<protein>
    <submittedName>
        <fullName evidence="6">LuxR C-terminal-related transcriptional regulator</fullName>
    </submittedName>
</protein>
<reference evidence="6" key="1">
    <citation type="submission" date="2022-05" db="EMBL/GenBank/DDBJ databases">
        <title>Genomic analysis of Brachybacterium sp. CBA3104.</title>
        <authorList>
            <person name="Roh S.W."/>
            <person name="Kim Y.B."/>
            <person name="Kim Y."/>
        </authorList>
    </citation>
    <scope>NUCLEOTIDE SEQUENCE</scope>
    <source>
        <strain evidence="6">CBA3104</strain>
    </source>
</reference>
<dbReference type="SUPFAM" id="SSF46894">
    <property type="entry name" value="C-terminal effector domain of the bipartite response regulators"/>
    <property type="match status" value="1"/>
</dbReference>
<evidence type="ECO:0000259" key="5">
    <source>
        <dbReference type="PROSITE" id="PS50043"/>
    </source>
</evidence>
<dbReference type="SUPFAM" id="SSF52540">
    <property type="entry name" value="P-loop containing nucleoside triphosphate hydrolases"/>
    <property type="match status" value="1"/>
</dbReference>
<feature type="region of interest" description="Disordered" evidence="4">
    <location>
        <begin position="558"/>
        <end position="577"/>
    </location>
</feature>
<dbReference type="CDD" id="cd06170">
    <property type="entry name" value="LuxR_C_like"/>
    <property type="match status" value="1"/>
</dbReference>